<dbReference type="GO" id="GO:0007411">
    <property type="term" value="P:axon guidance"/>
    <property type="evidence" value="ECO:0007669"/>
    <property type="project" value="UniProtKB-ARBA"/>
</dbReference>
<dbReference type="GO" id="GO:0008013">
    <property type="term" value="F:beta-catenin binding"/>
    <property type="evidence" value="ECO:0007669"/>
    <property type="project" value="TreeGrafter"/>
</dbReference>
<dbReference type="Proteomes" id="UP000005237">
    <property type="component" value="Unassembled WGS sequence"/>
</dbReference>
<evidence type="ECO:0000256" key="12">
    <source>
        <dbReference type="PROSITE-ProRule" id="PRU00043"/>
    </source>
</evidence>
<keyword evidence="8" id="KW-1133">Transmembrane helix</keyword>
<feature type="domain" description="Cadherin" evidence="16">
    <location>
        <begin position="2010"/>
        <end position="2123"/>
    </location>
</feature>
<evidence type="ECO:0000256" key="8">
    <source>
        <dbReference type="ARBA" id="ARBA00022989"/>
    </source>
</evidence>
<dbReference type="SUPFAM" id="SSF57196">
    <property type="entry name" value="EGF/Laminin"/>
    <property type="match status" value="1"/>
</dbReference>
<feature type="chain" id="PRO_5035834220" evidence="14">
    <location>
        <begin position="24"/>
        <end position="3505"/>
    </location>
</feature>
<dbReference type="PROSITE" id="PS00232">
    <property type="entry name" value="CADHERIN_1"/>
    <property type="match status" value="6"/>
</dbReference>
<evidence type="ECO:0000256" key="1">
    <source>
        <dbReference type="ARBA" id="ARBA00004167"/>
    </source>
</evidence>
<feature type="domain" description="Cadherin" evidence="16">
    <location>
        <begin position="817"/>
        <end position="927"/>
    </location>
</feature>
<feature type="domain" description="Cadherin" evidence="16">
    <location>
        <begin position="2124"/>
        <end position="2230"/>
    </location>
</feature>
<keyword evidence="10 13" id="KW-1015">Disulfide bond</keyword>
<dbReference type="PANTHER" id="PTHR24027">
    <property type="entry name" value="CADHERIN-23"/>
    <property type="match status" value="1"/>
</dbReference>
<dbReference type="FunFam" id="2.60.40.60:FF:000035">
    <property type="entry name" value="Protocadherin Fat 3"/>
    <property type="match status" value="1"/>
</dbReference>
<feature type="domain" description="Cadherin" evidence="16">
    <location>
        <begin position="2835"/>
        <end position="2937"/>
    </location>
</feature>
<evidence type="ECO:0000256" key="11">
    <source>
        <dbReference type="ARBA" id="ARBA00023180"/>
    </source>
</evidence>
<keyword evidence="4 14" id="KW-0732">Signal</keyword>
<feature type="domain" description="Cadherin" evidence="16">
    <location>
        <begin position="486"/>
        <end position="600"/>
    </location>
</feature>
<dbReference type="InterPro" id="IPR020894">
    <property type="entry name" value="Cadherin_CS"/>
</dbReference>
<evidence type="ECO:0000256" key="6">
    <source>
        <dbReference type="ARBA" id="ARBA00022837"/>
    </source>
</evidence>
<evidence type="ECO:0000256" key="7">
    <source>
        <dbReference type="ARBA" id="ARBA00022889"/>
    </source>
</evidence>
<dbReference type="SMART" id="SM00179">
    <property type="entry name" value="EGF_CA"/>
    <property type="match status" value="1"/>
</dbReference>
<evidence type="ECO:0000256" key="10">
    <source>
        <dbReference type="ARBA" id="ARBA00023157"/>
    </source>
</evidence>
<sequence>MKKHRVFHLFILIFCGYLISTRSTHQVFEFTESLYNLSLEENSIGSKYARADNATKIGVPLPEKDASCKFRIAEIVGDRSSIFKAHSRLVGNFVFLRVRYKGDNPLNRELKDFYDILVKANCKRRDLTNLETATRIHLRVIDRNDASPVFLVDERGYNVDIKDDVAPFSNILRVEASDADVGLNSEIYFSLPNRSRDFFVEPLSGCIRTLRHIKAGEYHFKVKAEDRTSRLLYFDENEVQPSWTADVKIRVQATTPKKILFNVTHRKINLHLISARQEVAAITIENSYERASVGLKEIETKWFEIEREEPNRWILYMKKGAKVTQRTNITLTIGEDYKMFFPDENSPVVSNLTVIVPIEFISERSIRLIDADLTPVIIIDRMVPINLIVKRVRAELSNPDDVPLLRYRIQYEPNKTIPFAIGAKNGILRVSSKPGYERQFNFSVVAYLHGVSTVISSKPMSVSVLILDGNLHAPIWPAKWMRQEPIAIKSGQKSNEVILKVEASDQDEGDNGHVVYKITAESDNLPINIDAKTGEIYISEWFADTASTYWPVTVWAMDLGTPMSRMSMLNLVFYKNGSNIPAKPKPVIVSESANLYAPQFTSFPDVVEISEDAPVGTILTQLVAVDKDFGYNGRIRYLIHDIKDFSEEILNIDINNGVVSIASDLSLLMRENMETMDLDVQISATDAGTPPKSCSKTLKLRVIDVNNHSPQFEEPMYYTRINEFEDVGKFVAKVSATDFDGGKNGQVRYYLAKNDNELLNIDETTGNITLARKLDREEHNIYTSIVIATDNGNPAKLAFTNFTVIVEDANDNAPKCVNLISRVQIPEDLPHGAFVTCISALDLDSGLNSKLKYSVINETLLNIPFRIDHHSGCLFIHAPEVPLDFQKIPYYNISVDVADHGTPVLSTTCYLNIDIVNVITSNFAIEFDDVAKEASVYENSEIGSEVIMIEAKELTDGRQRRKGIEYDIIGGDGWGFFSIDNTGTVRTSSLLDREFRSSYWITVEAKFLADEVNLRRSVSARRRSILHVFIRILDRNDHRPIPKKPMYFADVPENSIANVVIAKIEATDADDVENDGASPLTYKIERGDPQSFFRIDVTSGYITTSGVRRLDREKQAEHELWVVICDGGEPSLCSNVVVLVKVTDENDNAPTFTQAVYHYNVRPMFVGQICRIFAVDADSGLNADLYYNITEGDPRFSIDENGNIATSEIIHADESYALTVQATDCGINSQFSATRVILTASGNTNVSKKPSTNNSVPTISGKKSDYVIPISDADQVGLTVGKLEAIDEDGDDLWWEIISGNVKSVFDIRKDNGQLLLAKKVENLERGEIKLNISVTDGIYSDYTIVTIQVSRQITQRPRFSASHYQTDVSERTAIGTQIYTLKATGETSGPGSKPLVYSLFSIDDVAMEDKIRVEPSSGNVVIMEPLDFEKSRHFHAIVQVQHAGLRSFATFLVNINDENDNAPFFVEKTRSLFVDESDMGQPSRQSLMPAMIIVSVVDENDESPSFTNNTVKSRIIQPSADGVHIAMQTALDKDTVGRLRYFFKDNLTDQMFAVDSRSGEITVKNSTILASTMIEVFVTDGLHQSSYRLDVEVLPVNNLSTEFKFSRAEYEGTIMENTTYSPDHVILKVSTKGPKAHIPVLFSNISPSLEFFVHPLTGVISATGIPIDREKNSIICFVVTAKTIETTPQVAQSLVTIRVKDFNDEMPKFTNIPYDVSVHADAEIGSKLLTITAEDNDEGDNRKIRYISENIPDLLTLEGADVVLKRKLSIPVDLNFSIVAQDLGNPMRSSVEFVNIRVVDKNQPIFEQNVYTSIIAKNQNKNAVLAKVTARSNPKMGSRRGKIGYEIVDSDGNFSLNFDTGEVRATTDLPASDVIEIEAFEVTRPKLRARTTLTIIAHEELAPVPVFQQSNYTVTIPESMPVGHLLMTIQAELPDIKDRVVYSMLSSDDSSNFVINPDTGEIVILKPLDYETQEKYEMNIIATSQTNSQAIVPLVVIIDDVNDEVPFFLKSKVSAFIDDASIPGQLITIMSATDLDTVSSIEEGNGKQKLFFEIVEGDESLFNITNDAGIVTLARSIESFDLSEDNTRKTLNVSVTDGIFTAYAQLCIEFLRNGAMQEPPRFRQNNYVVSALENTVINGSTLLIVSVKGGIAPLRFSLGSGSSDIHVSKWKWPVSIDTQTGRVHLSRVLNYHRDKRYEIPLVVEDANKRRAFSMLTLSVIDVNDKPPVFVLPFYSTSVSESAKEGDTVLMVSAIDDDENDEIEYSLIDDSETTFFKVHPRQGTVTVARQLEHKAGTILSLTIKATDSANPPHHATTSLEINVVSEAFKVPVFSNSHYLFSVLEDAAVGNVIGRVQQMEAEIDEVRFNIVEPVTNFPFSVERSTGKIVVKSALDKENRERWKMAIRADAAGGVHTIATVTIDVIDVNDNAPEFQGFYEQLTVSEDAAIGTSVTIFSAMDKDDSPSGKILFSLVEDSKNFQIDENSGWLTVASTLDREENAQYKLIVRATDEGGFNTELPISVVVTDVNDSPPRFEKSQFLVDLNSSAAISDLVFRFKVNDDDLAPNNISQLFITSGNEEGVFVVDTDYGLRLNRPKLLDNQRYYNLTVLAFDGRFHATSNIIIKIISIDTSIRCTTKTYTTSIAERSKKGSVILEESILSSYPNISFELKAAREVPMVMNYRNGIIKVTGNIDYEKTPNFELTRLTMQNGNIVCEEDINIIVLNENDNHPKINQKDDFVSIEENLPTTEDERQYVTRILATDADGDRIKYRIVDSYNDTFRIDENNGVVTAIKALDSEKVSKYKLTVIVSDGKFEDKATIHVIVVDKNDNAPKFEKDSYSMKVMESESIDYKLLQVQASGGDANETIEYTIQPSLSSHYFKLNSHTGELSLAKRLDFETLKRLQIRIVATDSGSPPLSSDASIEIIVMDENDNSPIFEKQSYDANIKENAKFGTRVITLKAMDVDSEHFGSVSYEIKAAENNQEPIPFSINDNGEVRTTGQIDYEKINKYSLKITAKDGGTPPRMSEVICNVHIEDENDNTPMFEDCNMTVVAQEGSQIGRALFRFVVTDLDGPANGGPFKLSIIGDSSQFFRVTNDLQLVTVKSLQHAKRDKLLLTAIAKDVKGRATECPLTIYIRKESRHAPTMKPMIIRLNTLFNEMQAGVIGKVKATDEDDGDVLKFGIVDGSIIAPMPTLEYPNQPSISEKPHFFRIDTISGQVWADHSISPGLHSFNVTVSDGKFTTVSYVEVHVSSIDNDIIDHAVSIRIRAMSVDEFLHNHVDNFRRIISHNLNLHENSIQLVSVQAAKYDDYQRTKRDVPSDVEILLTAQRGHGRGYLKPDHVYSRLKSDFQNLNAQKGLLNFKLTTEMCTTGACLRGECREMIDMIEDEWTYFSTDTFSFVAPFHVRRAKCLCPDGFGGKRCESEMNECSKSPCEHWQICVPSRNETFECICPLGMTGELCAKPSCKDNGKCLEGKLSSFITLLNWAQNISGPENLSGCGLGFSV</sequence>
<feature type="domain" description="Cadherin" evidence="16">
    <location>
        <begin position="928"/>
        <end position="1047"/>
    </location>
</feature>
<comment type="subcellular location">
    <subcellularLocation>
        <location evidence="1">Membrane</location>
        <topology evidence="1">Single-pass membrane protein</topology>
    </subcellularLocation>
</comment>
<dbReference type="SMART" id="SM00181">
    <property type="entry name" value="EGF"/>
    <property type="match status" value="2"/>
</dbReference>
<feature type="domain" description="Cadherin" evidence="16">
    <location>
        <begin position="1909"/>
        <end position="2009"/>
    </location>
</feature>
<feature type="domain" description="Cadherin" evidence="16">
    <location>
        <begin position="1169"/>
        <end position="1252"/>
    </location>
</feature>
<dbReference type="FunFam" id="2.60.40.60:FF:000020">
    <property type="entry name" value="Dachsous cadherin-related 1b"/>
    <property type="match status" value="3"/>
</dbReference>
<dbReference type="Pfam" id="PF00028">
    <property type="entry name" value="Cadherin"/>
    <property type="match status" value="12"/>
</dbReference>
<feature type="disulfide bond" evidence="13">
    <location>
        <begin position="3452"/>
        <end position="3461"/>
    </location>
</feature>
<evidence type="ECO:0000256" key="14">
    <source>
        <dbReference type="SAM" id="SignalP"/>
    </source>
</evidence>
<dbReference type="Gene3D" id="2.60.40.60">
    <property type="entry name" value="Cadherins"/>
    <property type="match status" value="27"/>
</dbReference>
<feature type="domain" description="Cadherin" evidence="16">
    <location>
        <begin position="153"/>
        <end position="261"/>
    </location>
</feature>
<feature type="domain" description="Cadherin" evidence="16">
    <location>
        <begin position="2733"/>
        <end position="2834"/>
    </location>
</feature>
<dbReference type="PRINTS" id="PR00205">
    <property type="entry name" value="CADHERIN"/>
</dbReference>
<feature type="domain" description="Cadherin" evidence="16">
    <location>
        <begin position="2231"/>
        <end position="2333"/>
    </location>
</feature>
<feature type="domain" description="Cadherin" evidence="16">
    <location>
        <begin position="2535"/>
        <end position="2639"/>
    </location>
</feature>
<keyword evidence="6 12" id="KW-0106">Calcium</keyword>
<dbReference type="CDD" id="cd11304">
    <property type="entry name" value="Cadherin_repeat"/>
    <property type="match status" value="27"/>
</dbReference>
<dbReference type="GO" id="GO:0016342">
    <property type="term" value="C:catenin complex"/>
    <property type="evidence" value="ECO:0007669"/>
    <property type="project" value="TreeGrafter"/>
</dbReference>
<feature type="domain" description="Cadherin" evidence="16">
    <location>
        <begin position="1262"/>
        <end position="1360"/>
    </location>
</feature>
<dbReference type="FunFam" id="2.60.40.60:FF:000037">
    <property type="entry name" value="FAT atypical cadherin 1"/>
    <property type="match status" value="1"/>
</dbReference>
<dbReference type="InterPro" id="IPR015919">
    <property type="entry name" value="Cadherin-like_sf"/>
</dbReference>
<evidence type="ECO:0000256" key="13">
    <source>
        <dbReference type="PROSITE-ProRule" id="PRU00076"/>
    </source>
</evidence>
<feature type="domain" description="Cadherin" evidence="16">
    <location>
        <begin position="1043"/>
        <end position="1152"/>
    </location>
</feature>
<evidence type="ECO:0000256" key="9">
    <source>
        <dbReference type="ARBA" id="ARBA00023136"/>
    </source>
</evidence>
<dbReference type="GO" id="GO:0016477">
    <property type="term" value="P:cell migration"/>
    <property type="evidence" value="ECO:0007669"/>
    <property type="project" value="TreeGrafter"/>
</dbReference>
<reference evidence="17" key="2">
    <citation type="submission" date="2022-06" db="UniProtKB">
        <authorList>
            <consortium name="EnsemblMetazoa"/>
        </authorList>
    </citation>
    <scope>IDENTIFICATION</scope>
    <source>
        <strain evidence="17">DF5081</strain>
    </source>
</reference>
<dbReference type="InterPro" id="IPR002126">
    <property type="entry name" value="Cadherin-like_dom"/>
</dbReference>
<dbReference type="GO" id="GO:0005509">
    <property type="term" value="F:calcium ion binding"/>
    <property type="evidence" value="ECO:0007669"/>
    <property type="project" value="UniProtKB-UniRule"/>
</dbReference>
<dbReference type="SUPFAM" id="SSF49313">
    <property type="entry name" value="Cadherin-like"/>
    <property type="match status" value="26"/>
</dbReference>
<protein>
    <submittedName>
        <fullName evidence="17">Uncharacterized protein</fullName>
    </submittedName>
</protein>
<dbReference type="InterPro" id="IPR001881">
    <property type="entry name" value="EGF-like_Ca-bd_dom"/>
</dbReference>
<dbReference type="PANTHER" id="PTHR24027:SF438">
    <property type="entry name" value="CADHERIN 23"/>
    <property type="match status" value="1"/>
</dbReference>
<feature type="domain" description="Cadherin" evidence="16">
    <location>
        <begin position="2938"/>
        <end position="3044"/>
    </location>
</feature>
<keyword evidence="5" id="KW-0677">Repeat</keyword>
<evidence type="ECO:0000313" key="18">
    <source>
        <dbReference type="Proteomes" id="UP000005237"/>
    </source>
</evidence>
<dbReference type="EnsemblMetazoa" id="CJA08558.1">
    <property type="protein sequence ID" value="CJA08558.1"/>
    <property type="gene ID" value="WBGene00127762"/>
</dbReference>
<feature type="domain" description="Cadherin" evidence="16">
    <location>
        <begin position="2334"/>
        <end position="2433"/>
    </location>
</feature>
<dbReference type="GO" id="GO:0007156">
    <property type="term" value="P:homophilic cell adhesion via plasma membrane adhesion molecules"/>
    <property type="evidence" value="ECO:0007669"/>
    <property type="project" value="InterPro"/>
</dbReference>
<dbReference type="SMART" id="SM00112">
    <property type="entry name" value="CA"/>
    <property type="match status" value="27"/>
</dbReference>
<feature type="domain" description="Cadherin" evidence="16">
    <location>
        <begin position="31"/>
        <end position="150"/>
    </location>
</feature>
<keyword evidence="9" id="KW-0472">Membrane</keyword>
<accession>A0A8R1DPU5</accession>
<keyword evidence="7" id="KW-0130">Cell adhesion</keyword>
<name>A0A8R1DPU5_CAEJA</name>
<feature type="domain" description="Cadherin" evidence="16">
    <location>
        <begin position="713"/>
        <end position="816"/>
    </location>
</feature>
<feature type="domain" description="Cadherin" evidence="16">
    <location>
        <begin position="601"/>
        <end position="712"/>
    </location>
</feature>
<comment type="caution">
    <text evidence="13">Lacks conserved residue(s) required for the propagation of feature annotation.</text>
</comment>
<evidence type="ECO:0000256" key="3">
    <source>
        <dbReference type="ARBA" id="ARBA00022692"/>
    </source>
</evidence>
<keyword evidence="11" id="KW-0325">Glycoprotein</keyword>
<evidence type="ECO:0000256" key="4">
    <source>
        <dbReference type="ARBA" id="ARBA00022729"/>
    </source>
</evidence>
<feature type="domain" description="Cadherin" evidence="16">
    <location>
        <begin position="2635"/>
        <end position="2732"/>
    </location>
</feature>
<dbReference type="Gene3D" id="2.10.25.10">
    <property type="entry name" value="Laminin"/>
    <property type="match status" value="1"/>
</dbReference>
<keyword evidence="2 13" id="KW-0245">EGF-like domain</keyword>
<keyword evidence="18" id="KW-1185">Reference proteome</keyword>
<feature type="domain" description="Cadherin" evidence="16">
    <location>
        <begin position="2441"/>
        <end position="2534"/>
    </location>
</feature>
<dbReference type="PROSITE" id="PS50268">
    <property type="entry name" value="CADHERIN_2"/>
    <property type="match status" value="25"/>
</dbReference>
<dbReference type="FunFam" id="2.60.40.60:FF:000015">
    <property type="entry name" value="FAT atypical cadherin 1"/>
    <property type="match status" value="1"/>
</dbReference>
<feature type="domain" description="Cadherin" evidence="16">
    <location>
        <begin position="1711"/>
        <end position="1807"/>
    </location>
</feature>
<feature type="domain" description="Cadherin" evidence="16">
    <location>
        <begin position="1361"/>
        <end position="1466"/>
    </location>
</feature>
<dbReference type="CDD" id="cd00054">
    <property type="entry name" value="EGF_CA"/>
    <property type="match status" value="1"/>
</dbReference>
<reference evidence="18" key="1">
    <citation type="submission" date="2010-08" db="EMBL/GenBank/DDBJ databases">
        <authorList>
            <consortium name="Caenorhabditis japonica Sequencing Consortium"/>
            <person name="Wilson R.K."/>
        </authorList>
    </citation>
    <scope>NUCLEOTIDE SEQUENCE [LARGE SCALE GENOMIC DNA]</scope>
    <source>
        <strain evidence="18">DF5081</strain>
    </source>
</reference>
<dbReference type="PROSITE" id="PS00022">
    <property type="entry name" value="EGF_1"/>
    <property type="match status" value="1"/>
</dbReference>
<keyword evidence="3" id="KW-0812">Transmembrane</keyword>
<proteinExistence type="predicted"/>
<feature type="domain" description="Cadherin" evidence="16">
    <location>
        <begin position="1607"/>
        <end position="1710"/>
    </location>
</feature>
<dbReference type="GO" id="GO:0045296">
    <property type="term" value="F:cadherin binding"/>
    <property type="evidence" value="ECO:0007669"/>
    <property type="project" value="TreeGrafter"/>
</dbReference>
<evidence type="ECO:0000256" key="2">
    <source>
        <dbReference type="ARBA" id="ARBA00022536"/>
    </source>
</evidence>
<evidence type="ECO:0000313" key="17">
    <source>
        <dbReference type="EnsemblMetazoa" id="CJA08558.1"/>
    </source>
</evidence>
<feature type="domain" description="EGF-like" evidence="15">
    <location>
        <begin position="3425"/>
        <end position="3462"/>
    </location>
</feature>
<dbReference type="InterPro" id="IPR000742">
    <property type="entry name" value="EGF"/>
</dbReference>
<dbReference type="InterPro" id="IPR039808">
    <property type="entry name" value="Cadherin"/>
</dbReference>
<feature type="domain" description="Cadherin" evidence="16">
    <location>
        <begin position="3045"/>
        <end position="3146"/>
    </location>
</feature>
<evidence type="ECO:0000259" key="16">
    <source>
        <dbReference type="PROSITE" id="PS50268"/>
    </source>
</evidence>
<organism evidence="17 18">
    <name type="scientific">Caenorhabditis japonica</name>
    <dbReference type="NCBI Taxonomy" id="281687"/>
    <lineage>
        <taxon>Eukaryota</taxon>
        <taxon>Metazoa</taxon>
        <taxon>Ecdysozoa</taxon>
        <taxon>Nematoda</taxon>
        <taxon>Chromadorea</taxon>
        <taxon>Rhabditida</taxon>
        <taxon>Rhabditina</taxon>
        <taxon>Rhabditomorpha</taxon>
        <taxon>Rhabditoidea</taxon>
        <taxon>Rhabditidae</taxon>
        <taxon>Peloderinae</taxon>
        <taxon>Caenorhabditis</taxon>
    </lineage>
</organism>
<dbReference type="PROSITE" id="PS50026">
    <property type="entry name" value="EGF_3"/>
    <property type="match status" value="1"/>
</dbReference>
<evidence type="ECO:0000259" key="15">
    <source>
        <dbReference type="PROSITE" id="PS50026"/>
    </source>
</evidence>
<dbReference type="FunFam" id="2.60.40.60:FF:000021">
    <property type="entry name" value="FAT atypical cadherin 1"/>
    <property type="match status" value="1"/>
</dbReference>
<evidence type="ECO:0000256" key="5">
    <source>
        <dbReference type="ARBA" id="ARBA00022737"/>
    </source>
</evidence>
<feature type="signal peptide" evidence="14">
    <location>
        <begin position="1"/>
        <end position="23"/>
    </location>
</feature>